<dbReference type="OMA" id="REGWCAS"/>
<comment type="caution">
    <text evidence="1">The sequence shown here is derived from an EMBL/GenBank/DDBJ whole genome shotgun (WGS) entry which is preliminary data.</text>
</comment>
<keyword evidence="2" id="KW-1185">Reference proteome</keyword>
<protein>
    <submittedName>
        <fullName evidence="1">Uncharacterized protein</fullName>
    </submittedName>
</protein>
<gene>
    <name evidence="1" type="ORF">ABL78_5004</name>
</gene>
<proteinExistence type="predicted"/>
<evidence type="ECO:0000313" key="1">
    <source>
        <dbReference type="EMBL" id="KPI85920.1"/>
    </source>
</evidence>
<reference evidence="1 2" key="1">
    <citation type="journal article" date="2015" name="PLoS Pathog.">
        <title>Leptomonas seymouri: Adaptations to the Dixenous Life Cycle Analyzed by Genome Sequencing, Transcriptome Profiling and Co-infection with Leishmania donovani.</title>
        <authorList>
            <person name="Kraeva N."/>
            <person name="Butenko A."/>
            <person name="Hlavacova J."/>
            <person name="Kostygov A."/>
            <person name="Myskova J."/>
            <person name="Grybchuk D."/>
            <person name="Lestinova T."/>
            <person name="Votypka J."/>
            <person name="Volf P."/>
            <person name="Opperdoes F."/>
            <person name="Flegontov P."/>
            <person name="Lukes J."/>
            <person name="Yurchenko V."/>
        </authorList>
    </citation>
    <scope>NUCLEOTIDE SEQUENCE [LARGE SCALE GENOMIC DNA]</scope>
    <source>
        <strain evidence="1 2">ATCC 30220</strain>
    </source>
</reference>
<name>A0A0N1PAU8_LEPSE</name>
<evidence type="ECO:0000313" key="2">
    <source>
        <dbReference type="Proteomes" id="UP000038009"/>
    </source>
</evidence>
<dbReference type="OrthoDB" id="270783at2759"/>
<accession>A0A0N1PAU8</accession>
<dbReference type="AlphaFoldDB" id="A0A0N1PAU8"/>
<dbReference type="VEuPathDB" id="TriTrypDB:Lsey_0158_0050"/>
<dbReference type="EMBL" id="LJSK01000158">
    <property type="protein sequence ID" value="KPI85920.1"/>
    <property type="molecule type" value="Genomic_DNA"/>
</dbReference>
<dbReference type="Proteomes" id="UP000038009">
    <property type="component" value="Unassembled WGS sequence"/>
</dbReference>
<sequence>MNQGAAPHVPSYRREDRVFALLSSQHPSSVRRREVQRFRRGDGTHGRRAWNPSTRDELHPFPQPAMLHTMACYNGVDVVPTHFPETVKGSAFLRVPESAQPELWTRNRTRAAASSNRHTYRCSALEAQEPTRSYLAKTFIEDADPGKKLRREGWCASIALEGSRGNRFIAPKPEDNSHQAAHRELNEMLTTAAAGGYITPYNRVKKLNATRAEQNTQKRLAETESLDALYDTRAGPGVFKLSNADQWWDMDPVAVTRELTQRVEEMKANPYSTTFHSAKSINANAVKQV</sequence>
<organism evidence="1 2">
    <name type="scientific">Leptomonas seymouri</name>
    <dbReference type="NCBI Taxonomy" id="5684"/>
    <lineage>
        <taxon>Eukaryota</taxon>
        <taxon>Discoba</taxon>
        <taxon>Euglenozoa</taxon>
        <taxon>Kinetoplastea</taxon>
        <taxon>Metakinetoplastina</taxon>
        <taxon>Trypanosomatida</taxon>
        <taxon>Trypanosomatidae</taxon>
        <taxon>Leishmaniinae</taxon>
        <taxon>Leptomonas</taxon>
    </lineage>
</organism>